<feature type="compositionally biased region" description="Low complexity" evidence="2">
    <location>
        <begin position="471"/>
        <end position="482"/>
    </location>
</feature>
<feature type="compositionally biased region" description="Polar residues" evidence="2">
    <location>
        <begin position="457"/>
        <end position="470"/>
    </location>
</feature>
<feature type="region of interest" description="Disordered" evidence="2">
    <location>
        <begin position="388"/>
        <end position="516"/>
    </location>
</feature>
<proteinExistence type="predicted"/>
<feature type="compositionally biased region" description="Pro residues" evidence="2">
    <location>
        <begin position="425"/>
        <end position="440"/>
    </location>
</feature>
<evidence type="ECO:0000313" key="3">
    <source>
        <dbReference type="EMBL" id="CAF1242450.1"/>
    </source>
</evidence>
<dbReference type="Proteomes" id="UP000663829">
    <property type="component" value="Unassembled WGS sequence"/>
</dbReference>
<accession>A0A815BCN2</accession>
<evidence type="ECO:0000313" key="5">
    <source>
        <dbReference type="EMBL" id="CAF4049968.1"/>
    </source>
</evidence>
<name>A0A815BCN2_9BILA</name>
<dbReference type="EMBL" id="CAJNOQ010011104">
    <property type="protein sequence ID" value="CAF1268838.1"/>
    <property type="molecule type" value="Genomic_DNA"/>
</dbReference>
<dbReference type="OrthoDB" id="2130750at2759"/>
<evidence type="ECO:0000313" key="6">
    <source>
        <dbReference type="EMBL" id="CAF4054690.1"/>
    </source>
</evidence>
<keyword evidence="7" id="KW-1185">Reference proteome</keyword>
<gene>
    <name evidence="4" type="ORF">GPM918_LOCUS26977</name>
    <name evidence="3" type="ORF">OVA965_LOCUS25890</name>
    <name evidence="6" type="ORF">SRO942_LOCUS27224</name>
    <name evidence="5" type="ORF">TMI583_LOCUS26623</name>
</gene>
<reference evidence="4" key="1">
    <citation type="submission" date="2021-02" db="EMBL/GenBank/DDBJ databases">
        <authorList>
            <person name="Nowell W R."/>
        </authorList>
    </citation>
    <scope>NUCLEOTIDE SEQUENCE</scope>
</reference>
<evidence type="ECO:0000256" key="1">
    <source>
        <dbReference type="SAM" id="Coils"/>
    </source>
</evidence>
<sequence>MPTKSEHRLGREVIDDIVDKPTNPFTSHSTLALDYTNTNNNSLSKTLPSSLNSLNQRTYSSFTNLPSMYKSATNLLTSSTTTELRDRLHLTLPRSSSSTTASIQQQSLSNDERRKELEMIIRSLYEKTDTNNDEQQQFNGNLDSHFSMKSTNQDQTLNSNNWTSTFTNNNNGEDKLNNANEIITLEDLNEHSSSNGSLLQRELKEKELDIVHLQKELQEVQLENKLIKAKLPGVSYQNGTNKTDDEVEAETLRREKDILENELKKSHELIAKLQQSPIQKTPVYSKIDEITLHQKETLEKKLKLYERQLTILTQENEKYNQHFYQTDRTIQQLKRENEELQQKVSEVKKRNEEILYQEFNTLRSDLKMLKQRNDELFEENRRLQLEQRNANYRTTYRPPSPSSYNNGNINNPNLYNQVSASENVVPPPSTYSRSKPPPPSVTQRLSANDRRKDANGLESSNYQAKSSNLRSDSPTSETSDSTQYLTSISVERYTRPHSNRPQNSREQKYDQIPISRYPNRLSIEELQSTDISNNKNNGAKRIVKKNRSVEWNNVPNDDNNSEDPYRYALVRYI</sequence>
<feature type="coiled-coil region" evidence="1">
    <location>
        <begin position="196"/>
        <end position="386"/>
    </location>
</feature>
<keyword evidence="1" id="KW-0175">Coiled coil</keyword>
<dbReference type="AlphaFoldDB" id="A0A815BCN2"/>
<dbReference type="EMBL" id="CAJNOK010016289">
    <property type="protein sequence ID" value="CAF1242450.1"/>
    <property type="molecule type" value="Genomic_DNA"/>
</dbReference>
<dbReference type="EMBL" id="CAJOBA010037839">
    <property type="protein sequence ID" value="CAF4049968.1"/>
    <property type="molecule type" value="Genomic_DNA"/>
</dbReference>
<feature type="non-terminal residue" evidence="4">
    <location>
        <position position="573"/>
    </location>
</feature>
<evidence type="ECO:0000256" key="2">
    <source>
        <dbReference type="SAM" id="MobiDB-lite"/>
    </source>
</evidence>
<dbReference type="Proteomes" id="UP000677228">
    <property type="component" value="Unassembled WGS sequence"/>
</dbReference>
<protein>
    <submittedName>
        <fullName evidence="4">Uncharacterized protein</fullName>
    </submittedName>
</protein>
<feature type="non-terminal residue" evidence="4">
    <location>
        <position position="1"/>
    </location>
</feature>
<organism evidence="4 7">
    <name type="scientific">Didymodactylos carnosus</name>
    <dbReference type="NCBI Taxonomy" id="1234261"/>
    <lineage>
        <taxon>Eukaryota</taxon>
        <taxon>Metazoa</taxon>
        <taxon>Spiralia</taxon>
        <taxon>Gnathifera</taxon>
        <taxon>Rotifera</taxon>
        <taxon>Eurotatoria</taxon>
        <taxon>Bdelloidea</taxon>
        <taxon>Philodinida</taxon>
        <taxon>Philodinidae</taxon>
        <taxon>Didymodactylos</taxon>
    </lineage>
</organism>
<evidence type="ECO:0000313" key="4">
    <source>
        <dbReference type="EMBL" id="CAF1268838.1"/>
    </source>
</evidence>
<dbReference type="EMBL" id="CAJOBC010022232">
    <property type="protein sequence ID" value="CAF4054690.1"/>
    <property type="molecule type" value="Genomic_DNA"/>
</dbReference>
<dbReference type="Proteomes" id="UP000682733">
    <property type="component" value="Unassembled WGS sequence"/>
</dbReference>
<feature type="compositionally biased region" description="Low complexity" evidence="2">
    <location>
        <begin position="402"/>
        <end position="416"/>
    </location>
</feature>
<dbReference type="Proteomes" id="UP000681722">
    <property type="component" value="Unassembled WGS sequence"/>
</dbReference>
<comment type="caution">
    <text evidence="4">The sequence shown here is derived from an EMBL/GenBank/DDBJ whole genome shotgun (WGS) entry which is preliminary data.</text>
</comment>
<evidence type="ECO:0000313" key="7">
    <source>
        <dbReference type="Proteomes" id="UP000663829"/>
    </source>
</evidence>